<feature type="domain" description="AB hydrolase-1" evidence="3">
    <location>
        <begin position="44"/>
        <end position="284"/>
    </location>
</feature>
<evidence type="ECO:0000313" key="5">
    <source>
        <dbReference type="Proteomes" id="UP000315540"/>
    </source>
</evidence>
<dbReference type="GO" id="GO:0008233">
    <property type="term" value="F:peptidase activity"/>
    <property type="evidence" value="ECO:0007669"/>
    <property type="project" value="InterPro"/>
</dbReference>
<evidence type="ECO:0000259" key="3">
    <source>
        <dbReference type="Pfam" id="PF00561"/>
    </source>
</evidence>
<dbReference type="Pfam" id="PF00561">
    <property type="entry name" value="Abhydrolase_1"/>
    <property type="match status" value="1"/>
</dbReference>
<dbReference type="InterPro" id="IPR029058">
    <property type="entry name" value="AB_hydrolase_fold"/>
</dbReference>
<keyword evidence="5" id="KW-1185">Reference proteome</keyword>
<dbReference type="OrthoDB" id="9780932at2"/>
<dbReference type="EMBL" id="VFWZ01000002">
    <property type="protein sequence ID" value="TPN86810.1"/>
    <property type="molecule type" value="Genomic_DNA"/>
</dbReference>
<evidence type="ECO:0000256" key="2">
    <source>
        <dbReference type="ARBA" id="ARBA00022801"/>
    </source>
</evidence>
<evidence type="ECO:0000313" key="4">
    <source>
        <dbReference type="EMBL" id="TPN86810.1"/>
    </source>
</evidence>
<dbReference type="AlphaFoldDB" id="A0A504JJV0"/>
<reference evidence="4 5" key="1">
    <citation type="submission" date="2019-06" db="EMBL/GenBank/DDBJ databases">
        <authorList>
            <person name="Meng X."/>
        </authorList>
    </citation>
    <scope>NUCLEOTIDE SEQUENCE [LARGE SCALE GENOMIC DNA]</scope>
    <source>
        <strain evidence="4 5">M625</strain>
    </source>
</reference>
<dbReference type="InterPro" id="IPR000073">
    <property type="entry name" value="AB_hydrolase_1"/>
</dbReference>
<name>A0A504JJV0_9FLAO</name>
<dbReference type="Gene3D" id="3.40.50.1820">
    <property type="entry name" value="alpha/beta hydrolase"/>
    <property type="match status" value="1"/>
</dbReference>
<protein>
    <submittedName>
        <fullName evidence="4">Alpha/beta hydrolase</fullName>
    </submittedName>
</protein>
<dbReference type="GO" id="GO:0006508">
    <property type="term" value="P:proteolysis"/>
    <property type="evidence" value="ECO:0007669"/>
    <property type="project" value="InterPro"/>
</dbReference>
<evidence type="ECO:0000256" key="1">
    <source>
        <dbReference type="ARBA" id="ARBA00010088"/>
    </source>
</evidence>
<dbReference type="PRINTS" id="PR00111">
    <property type="entry name" value="ABHYDROLASE"/>
</dbReference>
<accession>A0A504JJV0</accession>
<gene>
    <name evidence="4" type="ORF">FHK87_04185</name>
</gene>
<dbReference type="PANTHER" id="PTHR43798">
    <property type="entry name" value="MONOACYLGLYCEROL LIPASE"/>
    <property type="match status" value="1"/>
</dbReference>
<dbReference type="SUPFAM" id="SSF53474">
    <property type="entry name" value="alpha/beta-Hydrolases"/>
    <property type="match status" value="1"/>
</dbReference>
<keyword evidence="2 4" id="KW-0378">Hydrolase</keyword>
<comment type="similarity">
    <text evidence="1">Belongs to the peptidase S33 family.</text>
</comment>
<sequence length="304" mass="34496">MKKNRVLVLALMIFGFYTIIAQTSNMITTSFGSIHYKTFGKGEPLLIINGGPGIDSEGFSSLATLFKDKYMAIIYDQRGTGKSNLKTIDSTTLSMDLLIDDIEILRNHLNIKKWVVLGHSFGGFVAQHYASKHSDRIKGMILSASGGIDLEIFSYMSANIHIRMSDMDRDSLRYWSKKINEGDTTYLAKYKVGKLRAPTYLYGNEYIEQIAHRLTQSNPEIRNLMLSDLSKNNYDWSSPMSKFNSPVLIIQGRQDLVGSETAFKAHNVYKTSKLVLLNECGHYGWLEQEEKYTAEINSFIENLH</sequence>
<dbReference type="PRINTS" id="PR00793">
    <property type="entry name" value="PROAMNOPTASE"/>
</dbReference>
<proteinExistence type="inferred from homology"/>
<dbReference type="InterPro" id="IPR002410">
    <property type="entry name" value="Peptidase_S33"/>
</dbReference>
<dbReference type="InterPro" id="IPR050266">
    <property type="entry name" value="AB_hydrolase_sf"/>
</dbReference>
<organism evidence="4 5">
    <name type="scientific">Aquimarina algicola</name>
    <dbReference type="NCBI Taxonomy" id="2589995"/>
    <lineage>
        <taxon>Bacteria</taxon>
        <taxon>Pseudomonadati</taxon>
        <taxon>Bacteroidota</taxon>
        <taxon>Flavobacteriia</taxon>
        <taxon>Flavobacteriales</taxon>
        <taxon>Flavobacteriaceae</taxon>
        <taxon>Aquimarina</taxon>
    </lineage>
</organism>
<dbReference type="Proteomes" id="UP000315540">
    <property type="component" value="Unassembled WGS sequence"/>
</dbReference>
<comment type="caution">
    <text evidence="4">The sequence shown here is derived from an EMBL/GenBank/DDBJ whole genome shotgun (WGS) entry which is preliminary data.</text>
</comment>